<proteinExistence type="predicted"/>
<comment type="caution">
    <text evidence="1">The sequence shown here is derived from an EMBL/GenBank/DDBJ whole genome shotgun (WGS) entry which is preliminary data.</text>
</comment>
<keyword evidence="2" id="KW-1185">Reference proteome</keyword>
<dbReference type="Proteomes" id="UP000185911">
    <property type="component" value="Unassembled WGS sequence"/>
</dbReference>
<evidence type="ECO:0000313" key="1">
    <source>
        <dbReference type="EMBL" id="OLP05030.1"/>
    </source>
</evidence>
<name>A0A1Q8YB58_9BURK</name>
<dbReference type="AlphaFoldDB" id="A0A1Q8YB58"/>
<protein>
    <submittedName>
        <fullName evidence="1">Type III restriction res subunit domain protein</fullName>
    </submittedName>
</protein>
<dbReference type="RefSeq" id="WP_198930654.1">
    <property type="nucleotide sequence ID" value="NZ_MSYM01000018.1"/>
</dbReference>
<evidence type="ECO:0000313" key="2">
    <source>
        <dbReference type="Proteomes" id="UP000185911"/>
    </source>
</evidence>
<sequence length="92" mass="10575">MRTKDAIYLAETKAQAQTIHPNVQRKFKAAVAWCERINQLTPEHRGGLPWHYVLLAEEVVYEWQVKGAHLAELLDYARLRPLAVASLQARLL</sequence>
<accession>A0A1Q8YB58</accession>
<organism evidence="1 2">
    <name type="scientific">Rhodoferax antarcticus ANT.BR</name>
    <dbReference type="NCBI Taxonomy" id="1111071"/>
    <lineage>
        <taxon>Bacteria</taxon>
        <taxon>Pseudomonadati</taxon>
        <taxon>Pseudomonadota</taxon>
        <taxon>Betaproteobacteria</taxon>
        <taxon>Burkholderiales</taxon>
        <taxon>Comamonadaceae</taxon>
        <taxon>Rhodoferax</taxon>
    </lineage>
</organism>
<dbReference type="EMBL" id="MSYM01000018">
    <property type="protein sequence ID" value="OLP05030.1"/>
    <property type="molecule type" value="Genomic_DNA"/>
</dbReference>
<reference evidence="1 2" key="1">
    <citation type="submission" date="2017-01" db="EMBL/GenBank/DDBJ databases">
        <title>Genome sequence of Rhodoferax antarcticus ANT.BR, a psychrophilic purple nonsulfur bacterium from an Antarctic microbial mat.</title>
        <authorList>
            <person name="Baker J."/>
            <person name="Riester C."/>
            <person name="Skinner B."/>
            <person name="Newell A."/>
            <person name="Swingley W."/>
            <person name="Madigan M."/>
            <person name="Jung D."/>
            <person name="Asao M."/>
            <person name="Chen M."/>
            <person name="Loughlin P."/>
            <person name="Pan H."/>
            <person name="Lin S."/>
            <person name="Li N."/>
            <person name="Shaw J."/>
            <person name="Prado M."/>
            <person name="Sherman C."/>
            <person name="Li X."/>
            <person name="Tang J."/>
            <person name="Blankenship R."/>
            <person name="Zhao T."/>
            <person name="Touchman J."/>
            <person name="Sattley M."/>
        </authorList>
    </citation>
    <scope>NUCLEOTIDE SEQUENCE [LARGE SCALE GENOMIC DNA]</scope>
    <source>
        <strain evidence="1 2">ANT.BR</strain>
    </source>
</reference>
<gene>
    <name evidence="1" type="ORF">BLL52_3850</name>
</gene>